<proteinExistence type="predicted"/>
<accession>A0A316BD16</accession>
<evidence type="ECO:0000313" key="1">
    <source>
        <dbReference type="EMBL" id="PWJ60367.1"/>
    </source>
</evidence>
<evidence type="ECO:0000313" key="2">
    <source>
        <dbReference type="Proteomes" id="UP000245880"/>
    </source>
</evidence>
<dbReference type="Proteomes" id="UP000245880">
    <property type="component" value="Unassembled WGS sequence"/>
</dbReference>
<reference evidence="1 2" key="1">
    <citation type="submission" date="2018-03" db="EMBL/GenBank/DDBJ databases">
        <title>Genomic Encyclopedia of Archaeal and Bacterial Type Strains, Phase II (KMG-II): from individual species to whole genera.</title>
        <authorList>
            <person name="Goeker M."/>
        </authorList>
    </citation>
    <scope>NUCLEOTIDE SEQUENCE [LARGE SCALE GENOMIC DNA]</scope>
    <source>
        <strain evidence="1 2">DSM 100346</strain>
    </source>
</reference>
<gene>
    <name evidence="1" type="ORF">CLV98_101549</name>
</gene>
<comment type="caution">
    <text evidence="1">The sequence shown here is derived from an EMBL/GenBank/DDBJ whole genome shotgun (WGS) entry which is preliminary data.</text>
</comment>
<sequence>MQLFGLEEITLSSFLNKKLDKNGIFMLILNHENI</sequence>
<dbReference type="EMBL" id="QGDT01000001">
    <property type="protein sequence ID" value="PWJ60367.1"/>
    <property type="molecule type" value="Genomic_DNA"/>
</dbReference>
<dbReference type="AlphaFoldDB" id="A0A316BD16"/>
<protein>
    <submittedName>
        <fullName evidence="1">Uncharacterized protein</fullName>
    </submittedName>
</protein>
<name>A0A316BD16_9BACT</name>
<keyword evidence="2" id="KW-1185">Reference proteome</keyword>
<organism evidence="1 2">
    <name type="scientific">Dyadobacter jejuensis</name>
    <dbReference type="NCBI Taxonomy" id="1082580"/>
    <lineage>
        <taxon>Bacteria</taxon>
        <taxon>Pseudomonadati</taxon>
        <taxon>Bacteroidota</taxon>
        <taxon>Cytophagia</taxon>
        <taxon>Cytophagales</taxon>
        <taxon>Spirosomataceae</taxon>
        <taxon>Dyadobacter</taxon>
    </lineage>
</organism>